<evidence type="ECO:0000313" key="3">
    <source>
        <dbReference type="Proteomes" id="UP000002033"/>
    </source>
</evidence>
<evidence type="ECO:0000313" key="2">
    <source>
        <dbReference type="EMBL" id="ADJ25223.1"/>
    </source>
</evidence>
<accession>D8JXP2</accession>
<name>D8JXP2_HYPDA</name>
<reference evidence="3" key="1">
    <citation type="journal article" date="2011" name="J. Bacteriol.">
        <title>Genome sequences of eight morphologically diverse alphaproteobacteria.</title>
        <authorList>
            <consortium name="US DOE Joint Genome Institute"/>
            <person name="Brown P.J."/>
            <person name="Kysela D.T."/>
            <person name="Buechlein A."/>
            <person name="Hemmerich C."/>
            <person name="Brun Y.V."/>
        </authorList>
    </citation>
    <scope>NUCLEOTIDE SEQUENCE [LARGE SCALE GENOMIC DNA]</scope>
    <source>
        <strain evidence="3">ATCC 51888 / DSM 1869 / NCIB 11706 / TK 0415</strain>
    </source>
</reference>
<protein>
    <submittedName>
        <fullName evidence="2">Uncharacterized protein</fullName>
    </submittedName>
</protein>
<dbReference type="Proteomes" id="UP000002033">
    <property type="component" value="Chromosome"/>
</dbReference>
<sequence length="147" mass="16017" precursor="true">MKSTNTLIALALFAVPLAAHAEPSGNVEMAFVPSTMDVTLLNENGKFVTIDMKKIAKGEKCRMDKDSVIMKVGPGATENTVRVRYLAPQLSHGGCPFMTEFELSDADYTSARSAFTAKTDEASKKVEDLKKQLGTKWNEITGKKADQ</sequence>
<dbReference type="KEGG" id="hdn:Hden_3431"/>
<dbReference type="RefSeq" id="WP_013217382.1">
    <property type="nucleotide sequence ID" value="NC_014313.1"/>
</dbReference>
<dbReference type="HOGENOM" id="CLU_1765556_0_0_5"/>
<feature type="signal peptide" evidence="1">
    <location>
        <begin position="1"/>
        <end position="21"/>
    </location>
</feature>
<keyword evidence="1" id="KW-0732">Signal</keyword>
<dbReference type="EMBL" id="CP002083">
    <property type="protein sequence ID" value="ADJ25223.1"/>
    <property type="molecule type" value="Genomic_DNA"/>
</dbReference>
<organism evidence="2 3">
    <name type="scientific">Hyphomicrobium denitrificans (strain ATCC 51888 / DSM 1869 / NCIMB 11706 / TK 0415)</name>
    <dbReference type="NCBI Taxonomy" id="582899"/>
    <lineage>
        <taxon>Bacteria</taxon>
        <taxon>Pseudomonadati</taxon>
        <taxon>Pseudomonadota</taxon>
        <taxon>Alphaproteobacteria</taxon>
        <taxon>Hyphomicrobiales</taxon>
        <taxon>Hyphomicrobiaceae</taxon>
        <taxon>Hyphomicrobium</taxon>
    </lineage>
</organism>
<dbReference type="OrthoDB" id="7931945at2"/>
<proteinExistence type="predicted"/>
<dbReference type="AlphaFoldDB" id="D8JXP2"/>
<keyword evidence="3" id="KW-1185">Reference proteome</keyword>
<gene>
    <name evidence="2" type="ordered locus">Hden_3431</name>
</gene>
<evidence type="ECO:0000256" key="1">
    <source>
        <dbReference type="SAM" id="SignalP"/>
    </source>
</evidence>
<feature type="chain" id="PRO_5003116392" evidence="1">
    <location>
        <begin position="22"/>
        <end position="147"/>
    </location>
</feature>